<reference evidence="1 2" key="1">
    <citation type="journal article" date="2016" name="Front. Microbiol.">
        <title>Comparative Genomics Analysis of Streptomyces Species Reveals Their Adaptation to the Marine Environment and Their Diversity at the Genomic Level.</title>
        <authorList>
            <person name="Tian X."/>
            <person name="Zhang Z."/>
            <person name="Yang T."/>
            <person name="Chen M."/>
            <person name="Li J."/>
            <person name="Chen F."/>
            <person name="Yang J."/>
            <person name="Li W."/>
            <person name="Zhang B."/>
            <person name="Zhang Z."/>
            <person name="Wu J."/>
            <person name="Zhang C."/>
            <person name="Long L."/>
            <person name="Xiao J."/>
        </authorList>
    </citation>
    <scope>NUCLEOTIDE SEQUENCE [LARGE SCALE GENOMIC DNA]</scope>
    <source>
        <strain evidence="1 2">SCSIO 02100</strain>
    </source>
</reference>
<dbReference type="AlphaFoldDB" id="A0A1E7KK25"/>
<comment type="caution">
    <text evidence="1">The sequence shown here is derived from an EMBL/GenBank/DDBJ whole genome shotgun (WGS) entry which is preliminary data.</text>
</comment>
<dbReference type="RefSeq" id="WP_070195944.1">
    <property type="nucleotide sequence ID" value="NZ_LJGU01000114.1"/>
</dbReference>
<dbReference type="Pfam" id="PF04655">
    <property type="entry name" value="APH_6_hur"/>
    <property type="match status" value="2"/>
</dbReference>
<dbReference type="InterPro" id="IPR006748">
    <property type="entry name" value="NH2Glyco/OHUrea_AB-resist_kin"/>
</dbReference>
<organism evidence="1 2">
    <name type="scientific">Streptomyces oceani</name>
    <dbReference type="NCBI Taxonomy" id="1075402"/>
    <lineage>
        <taxon>Bacteria</taxon>
        <taxon>Bacillati</taxon>
        <taxon>Actinomycetota</taxon>
        <taxon>Actinomycetes</taxon>
        <taxon>Kitasatosporales</taxon>
        <taxon>Streptomycetaceae</taxon>
        <taxon>Streptomyces</taxon>
    </lineage>
</organism>
<name>A0A1E7KK25_9ACTN</name>
<keyword evidence="1" id="KW-0808">Transferase</keyword>
<keyword evidence="2" id="KW-1185">Reference proteome</keyword>
<dbReference type="STRING" id="1075402.AN216_08310"/>
<evidence type="ECO:0000313" key="1">
    <source>
        <dbReference type="EMBL" id="OEV04197.1"/>
    </source>
</evidence>
<evidence type="ECO:0000313" key="2">
    <source>
        <dbReference type="Proteomes" id="UP000176101"/>
    </source>
</evidence>
<dbReference type="PATRIC" id="fig|1075402.3.peg.4470"/>
<dbReference type="Gene3D" id="3.90.1200.10">
    <property type="match status" value="1"/>
</dbReference>
<dbReference type="InterPro" id="IPR011009">
    <property type="entry name" value="Kinase-like_dom_sf"/>
</dbReference>
<dbReference type="GO" id="GO:0019748">
    <property type="term" value="P:secondary metabolic process"/>
    <property type="evidence" value="ECO:0007669"/>
    <property type="project" value="InterPro"/>
</dbReference>
<gene>
    <name evidence="1" type="ORF">AN216_08310</name>
</gene>
<dbReference type="OrthoDB" id="3638028at2"/>
<dbReference type="SUPFAM" id="SSF56112">
    <property type="entry name" value="Protein kinase-like (PK-like)"/>
    <property type="match status" value="1"/>
</dbReference>
<sequence length="349" mass="38275">MAHDRIPASLPVATTMRRHASGRAWLAELPAMISDFVERWELRLGLPFHGGSCSWAAPAWRRDEAEPLVFKITWPHPEATSEGMSLRNWSGRGAVRVLAHDAERYALLLERCTPGTPLARTHGTPAEERLACAADVLRTLWSVLPPGTGRADTYTEVPTPAATSAACRTAAPGTTAAPPATAPYGVPPLARITAEWADIAEERAHRVWPDGIDPGLFALAAELMRKLPESAEHTVLLHGDFNPGNVLAARRSPWLAIDPKPMTGDPAFDPWPLIEQVDAPFAYPEPRGVLLRRTAMLAELLGQDVSRLRAWTVVRHLEHALWSVVEDDDMRRSISLMRQSRVLADVAGL</sequence>
<protein>
    <submittedName>
        <fullName evidence="1">Hydroxyurea phosphotransferase</fullName>
    </submittedName>
</protein>
<accession>A0A1E7KK25</accession>
<dbReference type="Proteomes" id="UP000176101">
    <property type="component" value="Unassembled WGS sequence"/>
</dbReference>
<dbReference type="GO" id="GO:0016773">
    <property type="term" value="F:phosphotransferase activity, alcohol group as acceptor"/>
    <property type="evidence" value="ECO:0007669"/>
    <property type="project" value="InterPro"/>
</dbReference>
<dbReference type="EMBL" id="LJGU01000114">
    <property type="protein sequence ID" value="OEV04197.1"/>
    <property type="molecule type" value="Genomic_DNA"/>
</dbReference>
<proteinExistence type="predicted"/>